<dbReference type="CDD" id="cd06587">
    <property type="entry name" value="VOC"/>
    <property type="match status" value="1"/>
</dbReference>
<evidence type="ECO:0000313" key="3">
    <source>
        <dbReference type="Proteomes" id="UP000515971"/>
    </source>
</evidence>
<evidence type="ECO:0000313" key="2">
    <source>
        <dbReference type="EMBL" id="QNN68594.1"/>
    </source>
</evidence>
<dbReference type="Gene3D" id="3.10.180.10">
    <property type="entry name" value="2,3-Dihydroxybiphenyl 1,2-Dioxygenase, domain 1"/>
    <property type="match status" value="1"/>
</dbReference>
<organism evidence="2 3">
    <name type="scientific">Sphingomonas lutea</name>
    <dbReference type="NCBI Taxonomy" id="1045317"/>
    <lineage>
        <taxon>Bacteria</taxon>
        <taxon>Pseudomonadati</taxon>
        <taxon>Pseudomonadota</taxon>
        <taxon>Alphaproteobacteria</taxon>
        <taxon>Sphingomonadales</taxon>
        <taxon>Sphingomonadaceae</taxon>
        <taxon>Sphingomonas</taxon>
    </lineage>
</organism>
<dbReference type="KEGG" id="slut:H9L13_08480"/>
<dbReference type="EMBL" id="CP060718">
    <property type="protein sequence ID" value="QNN68594.1"/>
    <property type="molecule type" value="Genomic_DNA"/>
</dbReference>
<gene>
    <name evidence="2" type="ORF">H9L13_08480</name>
</gene>
<reference evidence="2 3" key="1">
    <citation type="submission" date="2020-08" db="EMBL/GenBank/DDBJ databases">
        <title>Genome sequence of Sphingomonas lutea KCTC 23642T.</title>
        <authorList>
            <person name="Hyun D.-W."/>
            <person name="Bae J.-W."/>
        </authorList>
    </citation>
    <scope>NUCLEOTIDE SEQUENCE [LARGE SCALE GENOMIC DNA]</scope>
    <source>
        <strain evidence="2 3">KCTC 23642</strain>
    </source>
</reference>
<feature type="domain" description="VOC" evidence="1">
    <location>
        <begin position="2"/>
        <end position="118"/>
    </location>
</feature>
<dbReference type="Proteomes" id="UP000515971">
    <property type="component" value="Chromosome"/>
</dbReference>
<evidence type="ECO:0000259" key="1">
    <source>
        <dbReference type="PROSITE" id="PS51819"/>
    </source>
</evidence>
<dbReference type="InterPro" id="IPR037523">
    <property type="entry name" value="VOC_core"/>
</dbReference>
<protein>
    <submittedName>
        <fullName evidence="2">VOC family protein</fullName>
    </submittedName>
</protein>
<keyword evidence="3" id="KW-1185">Reference proteome</keyword>
<dbReference type="PROSITE" id="PS51819">
    <property type="entry name" value="VOC"/>
    <property type="match status" value="1"/>
</dbReference>
<sequence>MQLDHLTIYVSDWAAYEGHYGTLLPLAGFQRIDDKIWTDGAGFFLQFGQAHAETKPYERYGAGLNHWGVKMPSVAAVEALRDALIGAGLDIQPLQHLGGATALFIPDPDGLRAEFTYTPPGMNPVG</sequence>
<accession>A0A7G9SL69</accession>
<dbReference type="InterPro" id="IPR029068">
    <property type="entry name" value="Glyas_Bleomycin-R_OHBP_Dase"/>
</dbReference>
<dbReference type="SUPFAM" id="SSF54593">
    <property type="entry name" value="Glyoxalase/Bleomycin resistance protein/Dihydroxybiphenyl dioxygenase"/>
    <property type="match status" value="1"/>
</dbReference>
<dbReference type="AlphaFoldDB" id="A0A7G9SL69"/>
<name>A0A7G9SL69_9SPHN</name>
<proteinExistence type="predicted"/>